<feature type="chain" id="PRO_5007894834" evidence="4">
    <location>
        <begin position="19"/>
        <end position="323"/>
    </location>
</feature>
<name>A0A167YVC9_9HYPO</name>
<evidence type="ECO:0000256" key="2">
    <source>
        <dbReference type="ARBA" id="ARBA00022801"/>
    </source>
</evidence>
<dbReference type="InterPro" id="IPR029058">
    <property type="entry name" value="AB_hydrolase_fold"/>
</dbReference>
<feature type="region of interest" description="Disordered" evidence="3">
    <location>
        <begin position="235"/>
        <end position="267"/>
    </location>
</feature>
<sequence length="323" mass="34762">MRPPPALFHLGVLGLATATATTRPAGNNNDGGGDVKISDWAWDAIKPTRHLEYHDCYGAFKCARLQLPLDWKNTSDPRTVAIAVVKLPARVPDDDATFGGSIFTNPGGPGGSGVGLVLSSGRLLQDYVDRPGRRHYEIVSFDPRGMALSRPLANCFPGTLLARDALAVESRGLGGAFRDGAAMAYVLALKQGYGQRCELAEDTAINGGDIFRYMGTPSVARDMVEMVDRIDELRRRDGQSPSAAAAEDGGDDEGKEEQGQRMELKKRAAEADDIPRLQYIGFSYGTVLGNYFASLFPERIGRIVLDGVCNTDDYSKGGVSSRS</sequence>
<dbReference type="OrthoDB" id="425534at2759"/>
<evidence type="ECO:0000256" key="3">
    <source>
        <dbReference type="SAM" id="MobiDB-lite"/>
    </source>
</evidence>
<evidence type="ECO:0000256" key="4">
    <source>
        <dbReference type="SAM" id="SignalP"/>
    </source>
</evidence>
<evidence type="ECO:0000256" key="1">
    <source>
        <dbReference type="ARBA" id="ARBA00010088"/>
    </source>
</evidence>
<comment type="similarity">
    <text evidence="1">Belongs to the peptidase S33 family.</text>
</comment>
<dbReference type="GO" id="GO:0016787">
    <property type="term" value="F:hydrolase activity"/>
    <property type="evidence" value="ECO:0007669"/>
    <property type="project" value="UniProtKB-KW"/>
</dbReference>
<accession>A0A167YVC9</accession>
<proteinExistence type="inferred from homology"/>
<feature type="compositionally biased region" description="Basic and acidic residues" evidence="3">
    <location>
        <begin position="256"/>
        <end position="267"/>
    </location>
</feature>
<comment type="caution">
    <text evidence="5">The sequence shown here is derived from an EMBL/GenBank/DDBJ whole genome shotgun (WGS) entry which is preliminary data.</text>
</comment>
<dbReference type="PANTHER" id="PTHR43248:SF25">
    <property type="entry name" value="AB HYDROLASE-1 DOMAIN-CONTAINING PROTEIN-RELATED"/>
    <property type="match status" value="1"/>
</dbReference>
<organism evidence="5 6">
    <name type="scientific">Moelleriella libera RCEF 2490</name>
    <dbReference type="NCBI Taxonomy" id="1081109"/>
    <lineage>
        <taxon>Eukaryota</taxon>
        <taxon>Fungi</taxon>
        <taxon>Dikarya</taxon>
        <taxon>Ascomycota</taxon>
        <taxon>Pezizomycotina</taxon>
        <taxon>Sordariomycetes</taxon>
        <taxon>Hypocreomycetidae</taxon>
        <taxon>Hypocreales</taxon>
        <taxon>Clavicipitaceae</taxon>
        <taxon>Moelleriella</taxon>
    </lineage>
</organism>
<evidence type="ECO:0000313" key="5">
    <source>
        <dbReference type="EMBL" id="KZZ91806.1"/>
    </source>
</evidence>
<keyword evidence="2" id="KW-0378">Hydrolase</keyword>
<protein>
    <submittedName>
        <fullName evidence="5">Uncharacterized protein</fullName>
    </submittedName>
</protein>
<dbReference type="InterPro" id="IPR051601">
    <property type="entry name" value="Serine_prot/Carboxylest_S33"/>
</dbReference>
<dbReference type="PANTHER" id="PTHR43248">
    <property type="entry name" value="2-SUCCINYL-6-HYDROXY-2,4-CYCLOHEXADIENE-1-CARBOXYLATE SYNTHASE"/>
    <property type="match status" value="1"/>
</dbReference>
<dbReference type="SUPFAM" id="SSF53474">
    <property type="entry name" value="alpha/beta-Hydrolases"/>
    <property type="match status" value="1"/>
</dbReference>
<keyword evidence="4" id="KW-0732">Signal</keyword>
<dbReference type="Proteomes" id="UP000078544">
    <property type="component" value="Unassembled WGS sequence"/>
</dbReference>
<feature type="signal peptide" evidence="4">
    <location>
        <begin position="1"/>
        <end position="18"/>
    </location>
</feature>
<dbReference type="EMBL" id="AZGY01000017">
    <property type="protein sequence ID" value="KZZ91806.1"/>
    <property type="molecule type" value="Genomic_DNA"/>
</dbReference>
<evidence type="ECO:0000313" key="6">
    <source>
        <dbReference type="Proteomes" id="UP000078544"/>
    </source>
</evidence>
<dbReference type="STRING" id="1081109.A0A167YVC9"/>
<dbReference type="AlphaFoldDB" id="A0A167YVC9"/>
<dbReference type="Gene3D" id="3.40.50.1820">
    <property type="entry name" value="alpha/beta hydrolase"/>
    <property type="match status" value="1"/>
</dbReference>
<keyword evidence="6" id="KW-1185">Reference proteome</keyword>
<reference evidence="5 6" key="1">
    <citation type="journal article" date="2016" name="Genome Biol. Evol.">
        <title>Divergent and convergent evolution of fungal pathogenicity.</title>
        <authorList>
            <person name="Shang Y."/>
            <person name="Xiao G."/>
            <person name="Zheng P."/>
            <person name="Cen K."/>
            <person name="Zhan S."/>
            <person name="Wang C."/>
        </authorList>
    </citation>
    <scope>NUCLEOTIDE SEQUENCE [LARGE SCALE GENOMIC DNA]</scope>
    <source>
        <strain evidence="5 6">RCEF 2490</strain>
    </source>
</reference>
<gene>
    <name evidence="5" type="ORF">AAL_06560</name>
</gene>